<dbReference type="Gene3D" id="1.10.10.60">
    <property type="entry name" value="Homeodomain-like"/>
    <property type="match status" value="1"/>
</dbReference>
<dbReference type="Pfam" id="PF04198">
    <property type="entry name" value="Sugar-bind"/>
    <property type="match status" value="1"/>
</dbReference>
<dbReference type="PANTHER" id="PTHR34294">
    <property type="entry name" value="TRANSCRIPTIONAL REGULATOR-RELATED"/>
    <property type="match status" value="1"/>
</dbReference>
<dbReference type="AlphaFoldDB" id="D1AJF7"/>
<reference evidence="6 7" key="2">
    <citation type="journal article" date="2010" name="Stand. Genomic Sci.">
        <title>Complete genome sequence of Sebaldella termitidis type strain (NCTC 11300).</title>
        <authorList>
            <person name="Harmon-Smith M."/>
            <person name="Celia L."/>
            <person name="Chertkov O."/>
            <person name="Lapidus A."/>
            <person name="Copeland A."/>
            <person name="Glavina Del Rio T."/>
            <person name="Nolan M."/>
            <person name="Lucas S."/>
            <person name="Tice H."/>
            <person name="Cheng J.F."/>
            <person name="Han C."/>
            <person name="Detter J.C."/>
            <person name="Bruce D."/>
            <person name="Goodwin L."/>
            <person name="Pitluck S."/>
            <person name="Pati A."/>
            <person name="Liolios K."/>
            <person name="Ivanova N."/>
            <person name="Mavromatis K."/>
            <person name="Mikhailova N."/>
            <person name="Chen A."/>
            <person name="Palaniappan K."/>
            <person name="Land M."/>
            <person name="Hauser L."/>
            <person name="Chang Y.J."/>
            <person name="Jeffries C.D."/>
            <person name="Brettin T."/>
            <person name="Goker M."/>
            <person name="Beck B."/>
            <person name="Bristow J."/>
            <person name="Eisen J.A."/>
            <person name="Markowitz V."/>
            <person name="Hugenholtz P."/>
            <person name="Kyrpides N.C."/>
            <person name="Klenk H.P."/>
            <person name="Chen F."/>
        </authorList>
    </citation>
    <scope>NUCLEOTIDE SEQUENCE [LARGE SCALE GENOMIC DNA]</scope>
    <source>
        <strain evidence="7">ATCC 33386 / NCTC 11300</strain>
    </source>
</reference>
<dbReference type="HOGENOM" id="CLU_054506_1_1_0"/>
<keyword evidence="4" id="KW-0804">Transcription</keyword>
<dbReference type="RefSeq" id="WP_012861439.1">
    <property type="nucleotide sequence ID" value="NC_013517.1"/>
</dbReference>
<evidence type="ECO:0000256" key="2">
    <source>
        <dbReference type="ARBA" id="ARBA00023015"/>
    </source>
</evidence>
<dbReference type="GO" id="GO:0003677">
    <property type="term" value="F:DNA binding"/>
    <property type="evidence" value="ECO:0007669"/>
    <property type="project" value="UniProtKB-KW"/>
</dbReference>
<evidence type="ECO:0000256" key="1">
    <source>
        <dbReference type="ARBA" id="ARBA00010466"/>
    </source>
</evidence>
<dbReference type="Gene3D" id="3.40.50.1360">
    <property type="match status" value="1"/>
</dbReference>
<gene>
    <name evidence="6" type="ordered locus">Sterm_1990</name>
</gene>
<keyword evidence="7" id="KW-1185">Reference proteome</keyword>
<protein>
    <submittedName>
        <fullName evidence="6">Transcriptional regulator, DeoR family</fullName>
    </submittedName>
</protein>
<dbReference type="InterPro" id="IPR051054">
    <property type="entry name" value="SorC_transcr_regulators"/>
</dbReference>
<comment type="similarity">
    <text evidence="1">Belongs to the SorC transcriptional regulatory family.</text>
</comment>
<dbReference type="PANTHER" id="PTHR34294:SF1">
    <property type="entry name" value="TRANSCRIPTIONAL REGULATOR LSRR"/>
    <property type="match status" value="1"/>
</dbReference>
<dbReference type="STRING" id="526218.Sterm_1990"/>
<evidence type="ECO:0000313" key="7">
    <source>
        <dbReference type="Proteomes" id="UP000000845"/>
    </source>
</evidence>
<evidence type="ECO:0000256" key="4">
    <source>
        <dbReference type="ARBA" id="ARBA00023163"/>
    </source>
</evidence>
<dbReference type="EMBL" id="CP001739">
    <property type="protein sequence ID" value="ACZ08845.1"/>
    <property type="molecule type" value="Genomic_DNA"/>
</dbReference>
<dbReference type="SUPFAM" id="SSF100950">
    <property type="entry name" value="NagB/RpiA/CoA transferase-like"/>
    <property type="match status" value="1"/>
</dbReference>
<accession>D1AJF7</accession>
<evidence type="ECO:0000313" key="6">
    <source>
        <dbReference type="EMBL" id="ACZ08845.1"/>
    </source>
</evidence>
<dbReference type="InterPro" id="IPR037171">
    <property type="entry name" value="NagB/RpiA_transferase-like"/>
</dbReference>
<dbReference type="KEGG" id="str:Sterm_1990"/>
<evidence type="ECO:0000256" key="3">
    <source>
        <dbReference type="ARBA" id="ARBA00023125"/>
    </source>
</evidence>
<organism evidence="6 7">
    <name type="scientific">Sebaldella termitidis (strain ATCC 33386 / NCTC 11300)</name>
    <dbReference type="NCBI Taxonomy" id="526218"/>
    <lineage>
        <taxon>Bacteria</taxon>
        <taxon>Fusobacteriati</taxon>
        <taxon>Fusobacteriota</taxon>
        <taxon>Fusobacteriia</taxon>
        <taxon>Fusobacteriales</taxon>
        <taxon>Leptotrichiaceae</taxon>
        <taxon>Sebaldella</taxon>
    </lineage>
</organism>
<dbReference type="InterPro" id="IPR007324">
    <property type="entry name" value="Sugar-bd_dom_put"/>
</dbReference>
<evidence type="ECO:0000259" key="5">
    <source>
        <dbReference type="Pfam" id="PF04198"/>
    </source>
</evidence>
<keyword evidence="2" id="KW-0805">Transcription regulation</keyword>
<reference evidence="7" key="1">
    <citation type="submission" date="2009-09" db="EMBL/GenBank/DDBJ databases">
        <title>The complete chromosome of Sebaldella termitidis ATCC 33386.</title>
        <authorList>
            <consortium name="US DOE Joint Genome Institute (JGI-PGF)"/>
            <person name="Lucas S."/>
            <person name="Copeland A."/>
            <person name="Lapidus A."/>
            <person name="Glavina del Rio T."/>
            <person name="Dalin E."/>
            <person name="Tice H."/>
            <person name="Bruce D."/>
            <person name="Goodwin L."/>
            <person name="Pitluck S."/>
            <person name="Kyrpides N."/>
            <person name="Mavromatis K."/>
            <person name="Ivanova N."/>
            <person name="Mikhailova N."/>
            <person name="Sims D."/>
            <person name="Meincke L."/>
            <person name="Brettin T."/>
            <person name="Detter J.C."/>
            <person name="Han C."/>
            <person name="Larimer F."/>
            <person name="Land M."/>
            <person name="Hauser L."/>
            <person name="Markowitz V."/>
            <person name="Cheng J.F."/>
            <person name="Hugenholtz P."/>
            <person name="Woyke T."/>
            <person name="Wu D."/>
            <person name="Eisen J.A."/>
        </authorList>
    </citation>
    <scope>NUCLEOTIDE SEQUENCE [LARGE SCALE GENOMIC DNA]</scope>
    <source>
        <strain evidence="7">ATCC 33386 / NCTC 11300</strain>
    </source>
</reference>
<dbReference type="Proteomes" id="UP000000845">
    <property type="component" value="Chromosome"/>
</dbReference>
<feature type="domain" description="Sugar-binding" evidence="5">
    <location>
        <begin position="57"/>
        <end position="314"/>
    </location>
</feature>
<proteinExistence type="inferred from homology"/>
<name>D1AJF7_SEBTE</name>
<dbReference type="GO" id="GO:0030246">
    <property type="term" value="F:carbohydrate binding"/>
    <property type="evidence" value="ECO:0007669"/>
    <property type="project" value="InterPro"/>
</dbReference>
<keyword evidence="3" id="KW-0238">DNA-binding</keyword>
<dbReference type="eggNOG" id="COG2390">
    <property type="taxonomic scope" value="Bacteria"/>
</dbReference>
<sequence length="319" mass="35144">MKKNEDRLLVKIAQMYYEENKTQSEISKILGIHRTSISRMLKTIREKKIVKIFINYDFGGTLSLEEELKSVFGLRDAIIVPSTPNQDKKIKVSLIGAAAADYLGRIVKDNDLIGVSWGEALAETVNAMEKKDCKGVVCIPLIGGPSGKLASSFHVNTIAYEIASKLNGKSMLIDSPAILESEEIKKALMETEYNHELSELWKKINIAVCGIGSPLISKHSNWQGFYADNLLESLKGEQVAGDILSRFYDINGKVLDTIISKKMISSELDNLKNADYSIGIAESLDKVAGILGALRGKYINVLVTTEETAEAVLKMNNKA</sequence>